<dbReference type="Proteomes" id="UP001152795">
    <property type="component" value="Unassembled WGS sequence"/>
</dbReference>
<dbReference type="InterPro" id="IPR025398">
    <property type="entry name" value="DUF4371"/>
</dbReference>
<evidence type="ECO:0000259" key="1">
    <source>
        <dbReference type="Pfam" id="PF14291"/>
    </source>
</evidence>
<accession>A0A7D9KZW4</accession>
<proteinExistence type="predicted"/>
<dbReference type="PANTHER" id="PTHR45749">
    <property type="match status" value="1"/>
</dbReference>
<dbReference type="PANTHER" id="PTHR45749:SF21">
    <property type="entry name" value="DUF4371 DOMAIN-CONTAINING PROTEIN"/>
    <property type="match status" value="1"/>
</dbReference>
<keyword evidence="3" id="KW-1185">Reference proteome</keyword>
<dbReference type="AlphaFoldDB" id="A0A7D9KZW4"/>
<name>A0A7D9KZW4_PARCT</name>
<dbReference type="Pfam" id="PF14291">
    <property type="entry name" value="DUF4371"/>
    <property type="match status" value="1"/>
</dbReference>
<protein>
    <submittedName>
        <fullName evidence="2">Zinc finger MYM-type 1-like</fullName>
    </submittedName>
</protein>
<reference evidence="2" key="1">
    <citation type="submission" date="2020-04" db="EMBL/GenBank/DDBJ databases">
        <authorList>
            <person name="Alioto T."/>
            <person name="Alioto T."/>
            <person name="Gomez Garrido J."/>
        </authorList>
    </citation>
    <scope>NUCLEOTIDE SEQUENCE</scope>
    <source>
        <strain evidence="2">A484AB</strain>
    </source>
</reference>
<gene>
    <name evidence="2" type="ORF">PACLA_8A063115</name>
</gene>
<dbReference type="OrthoDB" id="10063194at2759"/>
<organism evidence="2 3">
    <name type="scientific">Paramuricea clavata</name>
    <name type="common">Red gorgonian</name>
    <name type="synonym">Violescent sea-whip</name>
    <dbReference type="NCBI Taxonomy" id="317549"/>
    <lineage>
        <taxon>Eukaryota</taxon>
        <taxon>Metazoa</taxon>
        <taxon>Cnidaria</taxon>
        <taxon>Anthozoa</taxon>
        <taxon>Octocorallia</taxon>
        <taxon>Malacalcyonacea</taxon>
        <taxon>Plexauridae</taxon>
        <taxon>Paramuricea</taxon>
    </lineage>
</organism>
<evidence type="ECO:0000313" key="3">
    <source>
        <dbReference type="Proteomes" id="UP001152795"/>
    </source>
</evidence>
<evidence type="ECO:0000313" key="2">
    <source>
        <dbReference type="EMBL" id="CAB4023941.1"/>
    </source>
</evidence>
<comment type="caution">
    <text evidence="2">The sequence shown here is derived from an EMBL/GenBank/DDBJ whole genome shotgun (WGS) entry which is preliminary data.</text>
</comment>
<dbReference type="EMBL" id="CACRXK020012757">
    <property type="protein sequence ID" value="CAB4023941.1"/>
    <property type="molecule type" value="Genomic_DNA"/>
</dbReference>
<sequence length="217" mass="25097">MGRIIDLVHNKDPAFISEGFNNWKKAMEKFKLHQTSHTHVLSVNQIAAVKRPSVSAQIQTQKQKKQAIARNSLLKLFTSVRYLLRQGSAFRGHDECDGSYLQLLKLRMEDVPDLQIYLKNTTNFTSPCAQNEMIEMFSHQILRKVVSDIQQNEFYVVTADGTQDISDQEQESFCLRHVDSDLYVHEDFIGLYIKFPVLTVTSLLVRSLMSWLRVDYP</sequence>
<feature type="domain" description="DUF4371" evidence="1">
    <location>
        <begin position="14"/>
        <end position="206"/>
    </location>
</feature>